<comment type="caution">
    <text evidence="2">The sequence shown here is derived from an EMBL/GenBank/DDBJ whole genome shotgun (WGS) entry which is preliminary data.</text>
</comment>
<dbReference type="SUPFAM" id="SSF81606">
    <property type="entry name" value="PP2C-like"/>
    <property type="match status" value="1"/>
</dbReference>
<feature type="non-terminal residue" evidence="2">
    <location>
        <position position="96"/>
    </location>
</feature>
<dbReference type="InterPro" id="IPR001932">
    <property type="entry name" value="PPM-type_phosphatase-like_dom"/>
</dbReference>
<protein>
    <recommendedName>
        <fullName evidence="1">PPM-type phosphatase domain-containing protein</fullName>
    </recommendedName>
</protein>
<organism evidence="2 3">
    <name type="scientific">Polarella glacialis</name>
    <name type="common">Dinoflagellate</name>
    <dbReference type="NCBI Taxonomy" id="89957"/>
    <lineage>
        <taxon>Eukaryota</taxon>
        <taxon>Sar</taxon>
        <taxon>Alveolata</taxon>
        <taxon>Dinophyceae</taxon>
        <taxon>Suessiales</taxon>
        <taxon>Suessiaceae</taxon>
        <taxon>Polarella</taxon>
    </lineage>
</organism>
<evidence type="ECO:0000313" key="2">
    <source>
        <dbReference type="EMBL" id="CAE8735300.1"/>
    </source>
</evidence>
<dbReference type="PROSITE" id="PS51746">
    <property type="entry name" value="PPM_2"/>
    <property type="match status" value="1"/>
</dbReference>
<reference evidence="2" key="1">
    <citation type="submission" date="2021-02" db="EMBL/GenBank/DDBJ databases">
        <authorList>
            <person name="Dougan E. K."/>
            <person name="Rhodes N."/>
            <person name="Thang M."/>
            <person name="Chan C."/>
        </authorList>
    </citation>
    <scope>NUCLEOTIDE SEQUENCE</scope>
</reference>
<sequence length="96" mass="10099">DVPDVTTSFLESAAQTGDAQAACESDASPLKQFLTVASDGVWEFLSSSDATDTVGAMLLSQKTASQAAERLASRAENSWRQEGADMDDITTIVVVI</sequence>
<gene>
    <name evidence="2" type="ORF">PGLA2088_LOCUS47762</name>
</gene>
<dbReference type="AlphaFoldDB" id="A0A813LLD0"/>
<dbReference type="Pfam" id="PF00481">
    <property type="entry name" value="PP2C"/>
    <property type="match status" value="1"/>
</dbReference>
<accession>A0A813LLD0</accession>
<name>A0A813LLD0_POLGL</name>
<proteinExistence type="predicted"/>
<dbReference type="InterPro" id="IPR036457">
    <property type="entry name" value="PPM-type-like_dom_sf"/>
</dbReference>
<dbReference type="Gene3D" id="3.60.40.10">
    <property type="entry name" value="PPM-type phosphatase domain"/>
    <property type="match status" value="1"/>
</dbReference>
<dbReference type="EMBL" id="CAJNNW010036534">
    <property type="protein sequence ID" value="CAE8735300.1"/>
    <property type="molecule type" value="Genomic_DNA"/>
</dbReference>
<evidence type="ECO:0000313" key="3">
    <source>
        <dbReference type="Proteomes" id="UP000626109"/>
    </source>
</evidence>
<dbReference type="Proteomes" id="UP000626109">
    <property type="component" value="Unassembled WGS sequence"/>
</dbReference>
<evidence type="ECO:0000259" key="1">
    <source>
        <dbReference type="PROSITE" id="PS51746"/>
    </source>
</evidence>
<feature type="domain" description="PPM-type phosphatase" evidence="1">
    <location>
        <begin position="1"/>
        <end position="96"/>
    </location>
</feature>